<gene>
    <name evidence="1" type="ORF">M917_0812</name>
</gene>
<accession>U4TBP7</accession>
<dbReference type="RefSeq" id="WP_021813465.1">
    <property type="nucleotide sequence ID" value="NZ_AUSW01000015.1"/>
</dbReference>
<comment type="caution">
    <text evidence="1">The sequence shown here is derived from an EMBL/GenBank/DDBJ whole genome shotgun (WGS) entry which is preliminary data.</text>
</comment>
<dbReference type="AlphaFoldDB" id="U4TBP7"/>
<sequence length="49" mass="5806">MDQWQSLQGLLAKWFHIQPGEINEMLIDDFMVWIDEANAQIESQNKQSK</sequence>
<dbReference type="PATRIC" id="fig|1354303.4.peg.799"/>
<keyword evidence="2" id="KW-1185">Reference proteome</keyword>
<evidence type="ECO:0008006" key="3">
    <source>
        <dbReference type="Google" id="ProtNLM"/>
    </source>
</evidence>
<protein>
    <recommendedName>
        <fullName evidence="3">GpE family phage tail protein</fullName>
    </recommendedName>
</protein>
<dbReference type="EMBL" id="AUSW01000015">
    <property type="protein sequence ID" value="ERL56134.1"/>
    <property type="molecule type" value="Genomic_DNA"/>
</dbReference>
<proteinExistence type="predicted"/>
<reference evidence="1 2" key="1">
    <citation type="journal article" date="2013" name="Genome Announc.">
        <title>Draft Genome Sequence of Psychrobacter aquaticus Strain CMS 56T, Isolated from a Cyanobacterial Mat Sample Collected from Water Bodies in the McMurdo Dry Valley Region of Antarctica.</title>
        <authorList>
            <person name="Reddy G.S."/>
            <person name="Ara S."/>
            <person name="Singh A."/>
            <person name="Kumar Pinnaka A."/>
            <person name="Shivaji S."/>
        </authorList>
    </citation>
    <scope>NUCLEOTIDE SEQUENCE [LARGE SCALE GENOMIC DNA]</scope>
    <source>
        <strain evidence="1 2">CMS 56</strain>
    </source>
</reference>
<evidence type="ECO:0000313" key="2">
    <source>
        <dbReference type="Proteomes" id="UP000016761"/>
    </source>
</evidence>
<evidence type="ECO:0000313" key="1">
    <source>
        <dbReference type="EMBL" id="ERL56134.1"/>
    </source>
</evidence>
<name>U4TBP7_9GAMM</name>
<organism evidence="1 2">
    <name type="scientific">Psychrobacter aquaticus CMS 56</name>
    <dbReference type="NCBI Taxonomy" id="1354303"/>
    <lineage>
        <taxon>Bacteria</taxon>
        <taxon>Pseudomonadati</taxon>
        <taxon>Pseudomonadota</taxon>
        <taxon>Gammaproteobacteria</taxon>
        <taxon>Moraxellales</taxon>
        <taxon>Moraxellaceae</taxon>
        <taxon>Psychrobacter</taxon>
    </lineage>
</organism>
<dbReference type="Proteomes" id="UP000016761">
    <property type="component" value="Unassembled WGS sequence"/>
</dbReference>
<dbReference type="OrthoDB" id="6455986at2"/>